<sequence length="82" mass="9086">MDQLSDAQLALEKAKQENATTGKLSNELSRKTKEYDAAEAQIDKANVAYAELRRESDDKLQEAQGQVRDLQAQLDANHLPSA</sequence>
<feature type="compositionally biased region" description="Polar residues" evidence="1">
    <location>
        <begin position="17"/>
        <end position="27"/>
    </location>
</feature>
<proteinExistence type="predicted"/>
<dbReference type="WBParaSite" id="PDA_v2.g28999.t1">
    <property type="protein sequence ID" value="PDA_v2.g28999.t1"/>
    <property type="gene ID" value="PDA_v2.g28999"/>
</dbReference>
<evidence type="ECO:0000313" key="3">
    <source>
        <dbReference type="WBParaSite" id="PDA_v2.g28999.t1"/>
    </source>
</evidence>
<reference evidence="3" key="1">
    <citation type="submission" date="2022-11" db="UniProtKB">
        <authorList>
            <consortium name="WormBaseParasite"/>
        </authorList>
    </citation>
    <scope>IDENTIFICATION</scope>
</reference>
<accession>A0A914QHI6</accession>
<evidence type="ECO:0000313" key="2">
    <source>
        <dbReference type="Proteomes" id="UP000887578"/>
    </source>
</evidence>
<feature type="region of interest" description="Disordered" evidence="1">
    <location>
        <begin position="1"/>
        <end position="27"/>
    </location>
</feature>
<protein>
    <submittedName>
        <fullName evidence="3">Uncharacterized protein</fullName>
    </submittedName>
</protein>
<keyword evidence="2" id="KW-1185">Reference proteome</keyword>
<name>A0A914QHI6_9BILA</name>
<dbReference type="Proteomes" id="UP000887578">
    <property type="component" value="Unplaced"/>
</dbReference>
<dbReference type="AlphaFoldDB" id="A0A914QHI6"/>
<organism evidence="2 3">
    <name type="scientific">Panagrolaimus davidi</name>
    <dbReference type="NCBI Taxonomy" id="227884"/>
    <lineage>
        <taxon>Eukaryota</taxon>
        <taxon>Metazoa</taxon>
        <taxon>Ecdysozoa</taxon>
        <taxon>Nematoda</taxon>
        <taxon>Chromadorea</taxon>
        <taxon>Rhabditida</taxon>
        <taxon>Tylenchina</taxon>
        <taxon>Panagrolaimomorpha</taxon>
        <taxon>Panagrolaimoidea</taxon>
        <taxon>Panagrolaimidae</taxon>
        <taxon>Panagrolaimus</taxon>
    </lineage>
</organism>
<evidence type="ECO:0000256" key="1">
    <source>
        <dbReference type="SAM" id="MobiDB-lite"/>
    </source>
</evidence>